<evidence type="ECO:0000313" key="5">
    <source>
        <dbReference type="EMBL" id="GAT33424.1"/>
    </source>
</evidence>
<dbReference type="STRING" id="690879.TSACC_21840"/>
<keyword evidence="2" id="KW-0547">Nucleotide-binding</keyword>
<dbReference type="InterPro" id="IPR001482">
    <property type="entry name" value="T2SS/T4SS_dom"/>
</dbReference>
<protein>
    <submittedName>
        <fullName evidence="5">Type II secretory pathway ATPase GspE/PulE</fullName>
    </submittedName>
</protein>
<dbReference type="AlphaFoldDB" id="A0A146G976"/>
<dbReference type="Gene3D" id="3.30.450.90">
    <property type="match status" value="1"/>
</dbReference>
<evidence type="ECO:0000313" key="6">
    <source>
        <dbReference type="Proteomes" id="UP000076023"/>
    </source>
</evidence>
<reference evidence="6" key="1">
    <citation type="journal article" date="2017" name="Genome Announc.">
        <title>Draft Genome Sequence of Terrimicrobium sacchariphilum NM-5T, a Facultative Anaerobic Soil Bacterium of the Class Spartobacteria.</title>
        <authorList>
            <person name="Qiu Y.L."/>
            <person name="Tourlousse D.M."/>
            <person name="Matsuura N."/>
            <person name="Ohashi A."/>
            <person name="Sekiguchi Y."/>
        </authorList>
    </citation>
    <scope>NUCLEOTIDE SEQUENCE [LARGE SCALE GENOMIC DNA]</scope>
    <source>
        <strain evidence="6">NM-5</strain>
    </source>
</reference>
<dbReference type="RefSeq" id="WP_075079158.1">
    <property type="nucleotide sequence ID" value="NZ_BDCO01000002.1"/>
</dbReference>
<dbReference type="GO" id="GO:0005524">
    <property type="term" value="F:ATP binding"/>
    <property type="evidence" value="ECO:0007669"/>
    <property type="project" value="UniProtKB-KW"/>
</dbReference>
<proteinExistence type="inferred from homology"/>
<comment type="similarity">
    <text evidence="1">Belongs to the GSP E family.</text>
</comment>
<sequence length="761" mass="85104">MKENDWRFLQDALRSCGYEVDESVSPGEELHVVLAQRNGVPPEQALEWLASLFQILPLDPNRTACSTQAEALFRRLAVATDDSEPWLPLGTVGPLLICAHYNPACSEFWKIPAELLVPVLIPKAKYDTLRRDVFDRVATSPLENTNRIRFSEPLQPDQGYSEVLGWMLREFPLDDVEVRAKLEQERRSLAEGAHHDYSALKGLPRHYACTVHHLATGEPCFNPEYAPSQTMFSENLLEKHAVYPMYCGSKVVYLLSAEKNNFAFEDEWLSSGNEAIDFRTIYADRDTIMAIIAKERGRVAASGAVEISGDLTYSDVANIVEIDLQEVQRINPSSINVTSEQVVHWVLYRAITGRASDLHIEKYFNTARFRARIDGEMKVIHSCPEEMLARFISLIKNYANMGQRRQDAQDARFSLILGKKRVDCRVSAIPCRKDLQKITIRFLDKDGGLKKLSELKLSPRQTKLLTDAMGRDQGLILITGPTGSGKTTTLYALLNSINSENINIHTVEDPIEYEIEGMNQTQTDPIHNLDFAEGLRRLMRADPDVILIGECRDNETAMAAINAALTGHLVLTTLHANDCLRAVSRLISMGVPAYLLADSLALTQAQRLVRRLCTFCKRPTPITPEIQAIFDANMVPIKPEVTSIYSKNGCPECNESGYSGRLALMELVAVDHALGDLISRNAPQSQMRRLAFRQGMLTLYQEGLVQVLNGNTSLDEISCLSYTSITAENHDDDPPDGKIVGMPVRRAPAVENEVLESKFEA</sequence>
<keyword evidence="3" id="KW-0067">ATP-binding</keyword>
<evidence type="ECO:0000256" key="1">
    <source>
        <dbReference type="ARBA" id="ARBA00006611"/>
    </source>
</evidence>
<dbReference type="InParanoid" id="A0A146G976"/>
<evidence type="ECO:0000256" key="2">
    <source>
        <dbReference type="ARBA" id="ARBA00022741"/>
    </source>
</evidence>
<keyword evidence="6" id="KW-1185">Reference proteome</keyword>
<dbReference type="Pfam" id="PF00437">
    <property type="entry name" value="T2SSE"/>
    <property type="match status" value="1"/>
</dbReference>
<dbReference type="GO" id="GO:0016887">
    <property type="term" value="F:ATP hydrolysis activity"/>
    <property type="evidence" value="ECO:0007669"/>
    <property type="project" value="TreeGrafter"/>
</dbReference>
<dbReference type="InterPro" id="IPR027417">
    <property type="entry name" value="P-loop_NTPase"/>
</dbReference>
<dbReference type="CDD" id="cd01129">
    <property type="entry name" value="PulE-GspE-like"/>
    <property type="match status" value="1"/>
</dbReference>
<dbReference type="SUPFAM" id="SSF52540">
    <property type="entry name" value="P-loop containing nucleoside triphosphate hydrolases"/>
    <property type="match status" value="1"/>
</dbReference>
<dbReference type="Gene3D" id="3.40.50.300">
    <property type="entry name" value="P-loop containing nucleotide triphosphate hydrolases"/>
    <property type="match status" value="1"/>
</dbReference>
<evidence type="ECO:0000256" key="3">
    <source>
        <dbReference type="ARBA" id="ARBA00022840"/>
    </source>
</evidence>
<accession>A0A146G976</accession>
<comment type="caution">
    <text evidence="5">The sequence shown here is derived from an EMBL/GenBank/DDBJ whole genome shotgun (WGS) entry which is preliminary data.</text>
</comment>
<dbReference type="OrthoDB" id="9773102at2"/>
<dbReference type="PANTHER" id="PTHR30258">
    <property type="entry name" value="TYPE II SECRETION SYSTEM PROTEIN GSPE-RELATED"/>
    <property type="match status" value="1"/>
</dbReference>
<dbReference type="Proteomes" id="UP000076023">
    <property type="component" value="Unassembled WGS sequence"/>
</dbReference>
<evidence type="ECO:0000259" key="4">
    <source>
        <dbReference type="Pfam" id="PF00437"/>
    </source>
</evidence>
<dbReference type="EMBL" id="BDCO01000002">
    <property type="protein sequence ID" value="GAT33424.1"/>
    <property type="molecule type" value="Genomic_DNA"/>
</dbReference>
<dbReference type="PANTHER" id="PTHR30258:SF3">
    <property type="entry name" value="SLL1921 PROTEIN"/>
    <property type="match status" value="1"/>
</dbReference>
<organism evidence="5 6">
    <name type="scientific">Terrimicrobium sacchariphilum</name>
    <dbReference type="NCBI Taxonomy" id="690879"/>
    <lineage>
        <taxon>Bacteria</taxon>
        <taxon>Pseudomonadati</taxon>
        <taxon>Verrucomicrobiota</taxon>
        <taxon>Terrimicrobiia</taxon>
        <taxon>Terrimicrobiales</taxon>
        <taxon>Terrimicrobiaceae</taxon>
        <taxon>Terrimicrobium</taxon>
    </lineage>
</organism>
<name>A0A146G976_TERSA</name>
<gene>
    <name evidence="5" type="ORF">TSACC_21840</name>
</gene>
<feature type="domain" description="Bacterial type II secretion system protein E" evidence="4">
    <location>
        <begin position="340"/>
        <end position="717"/>
    </location>
</feature>
<dbReference type="GO" id="GO:0005886">
    <property type="term" value="C:plasma membrane"/>
    <property type="evidence" value="ECO:0007669"/>
    <property type="project" value="TreeGrafter"/>
</dbReference>